<accession>A0A841H194</accession>
<dbReference type="Gene3D" id="1.25.40.10">
    <property type="entry name" value="Tetratricopeptide repeat domain"/>
    <property type="match status" value="2"/>
</dbReference>
<gene>
    <name evidence="3" type="ORF">HNQ61_003412</name>
</gene>
<dbReference type="SUPFAM" id="SSF48452">
    <property type="entry name" value="TPR-like"/>
    <property type="match status" value="1"/>
</dbReference>
<sequence length="319" mass="35927">MRLAAALALVPAFLLTACASVHRGPPTAAGYPEAVSLLSAPLYAPALSLETRQRLAADLDSAYAVYQRDPENADAILWLGRRVAYLGRYRDAIEIFGEGIRKHPTDARFYRHRGHRLITVREFGRAQRDLERAALLIRGKPDQEEPDGVPNARNEPRTTLAFNVWYHLGLAYYLRGDFTRGAAAFGNALIVSRNDDARVAASDWLYMSYRRLGRKEEAERVLQGIRPDMDVVENGAYLRRLLMYRGELSPDSLLAPGSADALTLATQGYGVGNWYLYNGRPDQAEEIFWRITSAENWAPFGYIAAEADLRRILRRRGER</sequence>
<keyword evidence="2" id="KW-0732">Signal</keyword>
<organism evidence="3 4">
    <name type="scientific">Longimicrobium terrae</name>
    <dbReference type="NCBI Taxonomy" id="1639882"/>
    <lineage>
        <taxon>Bacteria</taxon>
        <taxon>Pseudomonadati</taxon>
        <taxon>Gemmatimonadota</taxon>
        <taxon>Longimicrobiia</taxon>
        <taxon>Longimicrobiales</taxon>
        <taxon>Longimicrobiaceae</taxon>
        <taxon>Longimicrobium</taxon>
    </lineage>
</organism>
<name>A0A841H194_9BACT</name>
<dbReference type="InterPro" id="IPR019734">
    <property type="entry name" value="TPR_rpt"/>
</dbReference>
<dbReference type="RefSeq" id="WP_170032536.1">
    <property type="nucleotide sequence ID" value="NZ_JABDTL010000001.1"/>
</dbReference>
<feature type="repeat" description="TPR" evidence="1">
    <location>
        <begin position="73"/>
        <end position="106"/>
    </location>
</feature>
<dbReference type="Proteomes" id="UP000582837">
    <property type="component" value="Unassembled WGS sequence"/>
</dbReference>
<feature type="repeat" description="TPR" evidence="1">
    <location>
        <begin position="162"/>
        <end position="195"/>
    </location>
</feature>
<proteinExistence type="predicted"/>
<evidence type="ECO:0000313" key="3">
    <source>
        <dbReference type="EMBL" id="MBB6071773.1"/>
    </source>
</evidence>
<protein>
    <submittedName>
        <fullName evidence="3">Tetratricopeptide (TPR) repeat protein</fullName>
    </submittedName>
</protein>
<feature type="signal peptide" evidence="2">
    <location>
        <begin position="1"/>
        <end position="23"/>
    </location>
</feature>
<keyword evidence="1" id="KW-0802">TPR repeat</keyword>
<evidence type="ECO:0000256" key="1">
    <source>
        <dbReference type="PROSITE-ProRule" id="PRU00339"/>
    </source>
</evidence>
<dbReference type="InterPro" id="IPR011990">
    <property type="entry name" value="TPR-like_helical_dom_sf"/>
</dbReference>
<comment type="caution">
    <text evidence="3">The sequence shown here is derived from an EMBL/GenBank/DDBJ whole genome shotgun (WGS) entry which is preliminary data.</text>
</comment>
<dbReference type="PROSITE" id="PS50005">
    <property type="entry name" value="TPR"/>
    <property type="match status" value="2"/>
</dbReference>
<evidence type="ECO:0000256" key="2">
    <source>
        <dbReference type="SAM" id="SignalP"/>
    </source>
</evidence>
<keyword evidence="4" id="KW-1185">Reference proteome</keyword>
<reference evidence="3 4" key="1">
    <citation type="submission" date="2020-08" db="EMBL/GenBank/DDBJ databases">
        <title>Genomic Encyclopedia of Type Strains, Phase IV (KMG-IV): sequencing the most valuable type-strain genomes for metagenomic binning, comparative biology and taxonomic classification.</title>
        <authorList>
            <person name="Goeker M."/>
        </authorList>
    </citation>
    <scope>NUCLEOTIDE SEQUENCE [LARGE SCALE GENOMIC DNA]</scope>
    <source>
        <strain evidence="3 4">DSM 29007</strain>
    </source>
</reference>
<dbReference type="SMART" id="SM00028">
    <property type="entry name" value="TPR"/>
    <property type="match status" value="2"/>
</dbReference>
<feature type="chain" id="PRO_5032916692" evidence="2">
    <location>
        <begin position="24"/>
        <end position="319"/>
    </location>
</feature>
<dbReference type="AlphaFoldDB" id="A0A841H194"/>
<dbReference type="PROSITE" id="PS51257">
    <property type="entry name" value="PROKAR_LIPOPROTEIN"/>
    <property type="match status" value="1"/>
</dbReference>
<dbReference type="EMBL" id="JACHIA010000010">
    <property type="protein sequence ID" value="MBB6071773.1"/>
    <property type="molecule type" value="Genomic_DNA"/>
</dbReference>
<evidence type="ECO:0000313" key="4">
    <source>
        <dbReference type="Proteomes" id="UP000582837"/>
    </source>
</evidence>